<feature type="domain" description="Glycosyl hydrolase family 13 catalytic" evidence="4">
    <location>
        <begin position="15"/>
        <end position="416"/>
    </location>
</feature>
<evidence type="ECO:0000313" key="5">
    <source>
        <dbReference type="EMBL" id="EFW91319.1"/>
    </source>
</evidence>
<dbReference type="InterPro" id="IPR017853">
    <property type="entry name" value="GH"/>
</dbReference>
<dbReference type="FunFam" id="2.60.40.1180:FF:000007">
    <property type="entry name" value="Sucrose isomerase"/>
    <property type="match status" value="1"/>
</dbReference>
<keyword evidence="3" id="KW-0326">Glycosidase</keyword>
<dbReference type="Gene3D" id="3.90.400.10">
    <property type="entry name" value="Oligo-1,6-glucosidase, Domain 2"/>
    <property type="match status" value="1"/>
</dbReference>
<dbReference type="SUPFAM" id="SSF51445">
    <property type="entry name" value="(Trans)glycosidases"/>
    <property type="match status" value="1"/>
</dbReference>
<dbReference type="PATRIC" id="fig|797209.4.peg.2851"/>
<dbReference type="Gene3D" id="3.20.20.80">
    <property type="entry name" value="Glycosidases"/>
    <property type="match status" value="1"/>
</dbReference>
<sequence length="558" mass="66073">MGRDSAWWKEAVVYQIYPRSFYNSDADGIGDLRGIREKVDYLDELGVDVVWLNPVYDSPLVDGGYDVREYRSIHPDYGAMDDWEALRDELHERGIRLIMDMVTNHTSDEHEWFRKSRRGEDPYRKYYWWAGGDPDSPPNNWESFFGGPAWSYDERREAWYLHLFDQKQPDLNWRNPAVREDIFEMLRWWLEKDCDGFRFDVINLISKPSALPDGDPDSTPRGREYFIDGPRVHEYVREMYDRVLSEYDIMTVGETSHITVEEARRFYEDGLDMVFTFQHLHIDRGDTGPWDFDDWDLDELRDATAAWQRGVSEQSWNSLFLGNHDQPRMVSRFGDEGRYRVESAKMLATYLFTLRGTPFVYQGDELGMTNPTFERLDEYRDEETIQQVMLALRSGGVSTFDQIREAVDFWSRDNARTPIPWSDERNAGFTDGEPWIKVCENYPEVNVERERDDEDSVLQYYRRLIDLRHSTPVMVYGRYAQLLDDHPEIYAYLRTPTDGSRSLLVVLNFFDGEPTFRLPNDVSYDRWEKLIGNYESASRDSIREFDLRPYEALVYALE</sequence>
<dbReference type="InterPro" id="IPR045857">
    <property type="entry name" value="O16G_dom_2"/>
</dbReference>
<reference evidence="8" key="2">
    <citation type="submission" date="2016-11" db="EMBL/GenBank/DDBJ databases">
        <authorList>
            <person name="Varghese N."/>
            <person name="Submissions S."/>
        </authorList>
    </citation>
    <scope>NUCLEOTIDE SEQUENCE [LARGE SCALE GENOMIC DNA]</scope>
    <source>
        <strain evidence="8">DX253</strain>
    </source>
</reference>
<evidence type="ECO:0000313" key="7">
    <source>
        <dbReference type="Proteomes" id="UP000003751"/>
    </source>
</evidence>
<dbReference type="SUPFAM" id="SSF51011">
    <property type="entry name" value="Glycosyl hydrolase domain"/>
    <property type="match status" value="1"/>
</dbReference>
<evidence type="ECO:0000259" key="4">
    <source>
        <dbReference type="SMART" id="SM00642"/>
    </source>
</evidence>
<dbReference type="AlphaFoldDB" id="E7QVQ6"/>
<dbReference type="PANTHER" id="PTHR10357:SF179">
    <property type="entry name" value="NEUTRAL AND BASIC AMINO ACID TRANSPORT PROTEIN RBAT"/>
    <property type="match status" value="1"/>
</dbReference>
<dbReference type="SMART" id="SM00642">
    <property type="entry name" value="Aamy"/>
    <property type="match status" value="1"/>
</dbReference>
<dbReference type="Proteomes" id="UP000003751">
    <property type="component" value="Unassembled WGS sequence"/>
</dbReference>
<proteinExistence type="inferred from homology"/>
<evidence type="ECO:0000313" key="8">
    <source>
        <dbReference type="Proteomes" id="UP000184203"/>
    </source>
</evidence>
<dbReference type="NCBIfam" id="NF008183">
    <property type="entry name" value="PRK10933.1"/>
    <property type="match status" value="1"/>
</dbReference>
<dbReference type="PANTHER" id="PTHR10357">
    <property type="entry name" value="ALPHA-AMYLASE FAMILY MEMBER"/>
    <property type="match status" value="1"/>
</dbReference>
<dbReference type="EMBL" id="AEMG01000015">
    <property type="protein sequence ID" value="EFW91319.1"/>
    <property type="molecule type" value="Genomic_DNA"/>
</dbReference>
<evidence type="ECO:0000256" key="3">
    <source>
        <dbReference type="ARBA" id="ARBA00023295"/>
    </source>
</evidence>
<name>E7QVQ6_HALPU</name>
<dbReference type="Gene3D" id="2.60.40.1180">
    <property type="entry name" value="Golgi alpha-mannosidase II"/>
    <property type="match status" value="1"/>
</dbReference>
<dbReference type="EMBL" id="FRAN01000004">
    <property type="protein sequence ID" value="SHL10634.1"/>
    <property type="molecule type" value="Genomic_DNA"/>
</dbReference>
<dbReference type="Pfam" id="PF00128">
    <property type="entry name" value="Alpha-amylase"/>
    <property type="match status" value="1"/>
</dbReference>
<dbReference type="eggNOG" id="arCOG02948">
    <property type="taxonomic scope" value="Archaea"/>
</dbReference>
<dbReference type="RefSeq" id="WP_007980968.1">
    <property type="nucleotide sequence ID" value="NZ_AEMG01000015.1"/>
</dbReference>
<keyword evidence="2" id="KW-0378">Hydrolase</keyword>
<evidence type="ECO:0000256" key="1">
    <source>
        <dbReference type="ARBA" id="ARBA00008061"/>
    </source>
</evidence>
<dbReference type="InterPro" id="IPR006047">
    <property type="entry name" value="GH13_cat_dom"/>
</dbReference>
<keyword evidence="8" id="KW-1185">Reference proteome</keyword>
<gene>
    <name evidence="6" type="ORF">SAMN05444342_3042</name>
    <name evidence="5" type="ORF">ZOD2009_14461</name>
</gene>
<evidence type="ECO:0000313" key="6">
    <source>
        <dbReference type="EMBL" id="SHL10634.1"/>
    </source>
</evidence>
<dbReference type="FunFam" id="3.90.400.10:FF:000002">
    <property type="entry name" value="Sucrose isomerase"/>
    <property type="match status" value="1"/>
</dbReference>
<accession>E7QVQ6</accession>
<organism evidence="5 7">
    <name type="scientific">Haladaptatus paucihalophilus DX253</name>
    <dbReference type="NCBI Taxonomy" id="797209"/>
    <lineage>
        <taxon>Archaea</taxon>
        <taxon>Methanobacteriati</taxon>
        <taxon>Methanobacteriota</taxon>
        <taxon>Stenosarchaea group</taxon>
        <taxon>Halobacteria</taxon>
        <taxon>Halobacteriales</taxon>
        <taxon>Haladaptataceae</taxon>
        <taxon>Haladaptatus</taxon>
    </lineage>
</organism>
<dbReference type="CDD" id="cd11333">
    <property type="entry name" value="AmyAc_SI_OligoGlu_DGase"/>
    <property type="match status" value="1"/>
</dbReference>
<reference evidence="6" key="3">
    <citation type="submission" date="2016-11" db="EMBL/GenBank/DDBJ databases">
        <authorList>
            <person name="Jaros S."/>
            <person name="Januszkiewicz K."/>
            <person name="Wedrychowicz H."/>
        </authorList>
    </citation>
    <scope>NUCLEOTIDE SEQUENCE [LARGE SCALE GENOMIC DNA]</scope>
    <source>
        <strain evidence="6">DX253</strain>
    </source>
</reference>
<dbReference type="STRING" id="797209.GCA_000376445_03406"/>
<dbReference type="GO" id="GO:0004556">
    <property type="term" value="F:alpha-amylase activity"/>
    <property type="evidence" value="ECO:0007669"/>
    <property type="project" value="TreeGrafter"/>
</dbReference>
<reference evidence="5 7" key="1">
    <citation type="journal article" date="2014" name="ISME J.">
        <title>Trehalose/2-sulfotrehalose biosynthesis and glycine-betaine uptake are widely spread mechanisms for osmoadaptation in the Halobacteriales.</title>
        <authorList>
            <person name="Youssef N.H."/>
            <person name="Savage-Ashlock K.N."/>
            <person name="McCully A.L."/>
            <person name="Luedtke B."/>
            <person name="Shaw E.I."/>
            <person name="Hoff W.D."/>
            <person name="Elshahed M.S."/>
        </authorList>
    </citation>
    <scope>NUCLEOTIDE SEQUENCE [LARGE SCALE GENOMIC DNA]</scope>
    <source>
        <strain evidence="5 7">DX253</strain>
    </source>
</reference>
<protein>
    <submittedName>
        <fullName evidence="5">Alpha amylase catalytic region</fullName>
    </submittedName>
    <submittedName>
        <fullName evidence="6">Oligo-1,6-glucosidase</fullName>
    </submittedName>
</protein>
<evidence type="ECO:0000256" key="2">
    <source>
        <dbReference type="ARBA" id="ARBA00022801"/>
    </source>
</evidence>
<comment type="similarity">
    <text evidence="1">Belongs to the glycosyl hydrolase 13 family.</text>
</comment>
<dbReference type="Proteomes" id="UP000184203">
    <property type="component" value="Unassembled WGS sequence"/>
</dbReference>
<dbReference type="GO" id="GO:0009313">
    <property type="term" value="P:oligosaccharide catabolic process"/>
    <property type="evidence" value="ECO:0007669"/>
    <property type="project" value="TreeGrafter"/>
</dbReference>
<dbReference type="FunFam" id="3.20.20.80:FF:000064">
    <property type="entry name" value="Oligo-1,6-glucosidase"/>
    <property type="match status" value="1"/>
</dbReference>
<dbReference type="OrthoDB" id="34423at2157"/>
<dbReference type="InterPro" id="IPR013780">
    <property type="entry name" value="Glyco_hydro_b"/>
</dbReference>